<dbReference type="PANTHER" id="PTHR34477">
    <property type="entry name" value="UPF0213 PROTEIN YHBQ"/>
    <property type="match status" value="1"/>
</dbReference>
<dbReference type="CDD" id="cd10456">
    <property type="entry name" value="GIY-YIG_UPF0213"/>
    <property type="match status" value="1"/>
</dbReference>
<dbReference type="PANTHER" id="PTHR34477:SF1">
    <property type="entry name" value="UPF0213 PROTEIN YHBQ"/>
    <property type="match status" value="1"/>
</dbReference>
<comment type="similarity">
    <text evidence="1">Belongs to the UPF0213 family.</text>
</comment>
<dbReference type="SMART" id="SM00465">
    <property type="entry name" value="GIYc"/>
    <property type="match status" value="1"/>
</dbReference>
<evidence type="ECO:0000313" key="4">
    <source>
        <dbReference type="Proteomes" id="UP000593601"/>
    </source>
</evidence>
<dbReference type="RefSeq" id="WP_193735748.1">
    <property type="nucleotide sequence ID" value="NZ_CP063304.1"/>
</dbReference>
<evidence type="ECO:0000259" key="2">
    <source>
        <dbReference type="PROSITE" id="PS50164"/>
    </source>
</evidence>
<organism evidence="3 4">
    <name type="scientific">Blautia liquoris</name>
    <dbReference type="NCBI Taxonomy" id="2779518"/>
    <lineage>
        <taxon>Bacteria</taxon>
        <taxon>Bacillati</taxon>
        <taxon>Bacillota</taxon>
        <taxon>Clostridia</taxon>
        <taxon>Lachnospirales</taxon>
        <taxon>Lachnospiraceae</taxon>
        <taxon>Blautia</taxon>
    </lineage>
</organism>
<dbReference type="SUPFAM" id="SSF82771">
    <property type="entry name" value="GIY-YIG endonuclease"/>
    <property type="match status" value="1"/>
</dbReference>
<evidence type="ECO:0000313" key="3">
    <source>
        <dbReference type="EMBL" id="QOV19428.1"/>
    </source>
</evidence>
<dbReference type="PROSITE" id="PS50164">
    <property type="entry name" value="GIY_YIG"/>
    <property type="match status" value="1"/>
</dbReference>
<dbReference type="EMBL" id="CP063304">
    <property type="protein sequence ID" value="QOV19428.1"/>
    <property type="molecule type" value="Genomic_DNA"/>
</dbReference>
<dbReference type="Pfam" id="PF01541">
    <property type="entry name" value="GIY-YIG"/>
    <property type="match status" value="1"/>
</dbReference>
<dbReference type="Gene3D" id="3.40.1440.10">
    <property type="entry name" value="GIY-YIG endonuclease"/>
    <property type="match status" value="1"/>
</dbReference>
<dbReference type="InterPro" id="IPR035901">
    <property type="entry name" value="GIY-YIG_endonuc_sf"/>
</dbReference>
<dbReference type="KEGG" id="bliq:INP51_00125"/>
<feature type="domain" description="GIY-YIG" evidence="2">
    <location>
        <begin position="3"/>
        <end position="78"/>
    </location>
</feature>
<dbReference type="InterPro" id="IPR050190">
    <property type="entry name" value="UPF0213_domain"/>
</dbReference>
<dbReference type="AlphaFoldDB" id="A0A7M2RH21"/>
<gene>
    <name evidence="3" type="ORF">INP51_00125</name>
</gene>
<accession>A0A7M2RH21</accession>
<name>A0A7M2RH21_9FIRM</name>
<protein>
    <submittedName>
        <fullName evidence="3">GIY-YIG nuclease family protein</fullName>
    </submittedName>
</protein>
<dbReference type="Proteomes" id="UP000593601">
    <property type="component" value="Chromosome"/>
</dbReference>
<sequence>MINKNYTYILRCCDNTLYTGWTNDIEKRLRAHNCGKGAKYTKSRRPVSLVYYETFKTKEEAMQREWKIKHLPRKKKLALIDMKI</sequence>
<evidence type="ECO:0000256" key="1">
    <source>
        <dbReference type="ARBA" id="ARBA00007435"/>
    </source>
</evidence>
<keyword evidence="4" id="KW-1185">Reference proteome</keyword>
<reference evidence="3 4" key="1">
    <citation type="submission" date="2020-10" db="EMBL/GenBank/DDBJ databases">
        <title>Blautia liquoris sp.nov., isolated from the mud in a fermentation cellar used for the production of Chinese strong-flavoured liquor.</title>
        <authorList>
            <person name="Lu L."/>
        </authorList>
    </citation>
    <scope>NUCLEOTIDE SEQUENCE [LARGE SCALE GENOMIC DNA]</scope>
    <source>
        <strain evidence="3 4">LZLJ-3</strain>
    </source>
</reference>
<dbReference type="InterPro" id="IPR000305">
    <property type="entry name" value="GIY-YIG_endonuc"/>
</dbReference>
<proteinExistence type="inferred from homology"/>